<accession>A0A5C6CWW2</accession>
<gene>
    <name evidence="1" type="ORF">Pla144_16430</name>
</gene>
<dbReference type="Proteomes" id="UP000318437">
    <property type="component" value="Unassembled WGS sequence"/>
</dbReference>
<evidence type="ECO:0000313" key="1">
    <source>
        <dbReference type="EMBL" id="TWU28355.1"/>
    </source>
</evidence>
<dbReference type="EMBL" id="SJPS01000002">
    <property type="protein sequence ID" value="TWU28355.1"/>
    <property type="molecule type" value="Genomic_DNA"/>
</dbReference>
<evidence type="ECO:0000313" key="2">
    <source>
        <dbReference type="Proteomes" id="UP000318437"/>
    </source>
</evidence>
<keyword evidence="2" id="KW-1185">Reference proteome</keyword>
<dbReference type="AlphaFoldDB" id="A0A5C6CWW2"/>
<organism evidence="1 2">
    <name type="scientific">Bythopirellula polymerisocia</name>
    <dbReference type="NCBI Taxonomy" id="2528003"/>
    <lineage>
        <taxon>Bacteria</taxon>
        <taxon>Pseudomonadati</taxon>
        <taxon>Planctomycetota</taxon>
        <taxon>Planctomycetia</taxon>
        <taxon>Pirellulales</taxon>
        <taxon>Lacipirellulaceae</taxon>
        <taxon>Bythopirellula</taxon>
    </lineage>
</organism>
<name>A0A5C6CWW2_9BACT</name>
<protein>
    <submittedName>
        <fullName evidence="1">Uncharacterized protein</fullName>
    </submittedName>
</protein>
<proteinExistence type="predicted"/>
<sequence length="64" mass="7112">MENGVQFGLIDPQAQALLTAVDSYRVREGVSDALQPAIEAPRAPHVPYQVGRRIFFRTQMKSIA</sequence>
<reference evidence="1 2" key="1">
    <citation type="submission" date="2019-02" db="EMBL/GenBank/DDBJ databases">
        <title>Deep-cultivation of Planctomycetes and their phenomic and genomic characterization uncovers novel biology.</title>
        <authorList>
            <person name="Wiegand S."/>
            <person name="Jogler M."/>
            <person name="Boedeker C."/>
            <person name="Pinto D."/>
            <person name="Vollmers J."/>
            <person name="Rivas-Marin E."/>
            <person name="Kohn T."/>
            <person name="Peeters S.H."/>
            <person name="Heuer A."/>
            <person name="Rast P."/>
            <person name="Oberbeckmann S."/>
            <person name="Bunk B."/>
            <person name="Jeske O."/>
            <person name="Meyerdierks A."/>
            <person name="Storesund J.E."/>
            <person name="Kallscheuer N."/>
            <person name="Luecker S."/>
            <person name="Lage O.M."/>
            <person name="Pohl T."/>
            <person name="Merkel B.J."/>
            <person name="Hornburger P."/>
            <person name="Mueller R.-W."/>
            <person name="Bruemmer F."/>
            <person name="Labrenz M."/>
            <person name="Spormann A.M."/>
            <person name="Op Den Camp H."/>
            <person name="Overmann J."/>
            <person name="Amann R."/>
            <person name="Jetten M.S.M."/>
            <person name="Mascher T."/>
            <person name="Medema M.H."/>
            <person name="Devos D.P."/>
            <person name="Kaster A.-K."/>
            <person name="Ovreas L."/>
            <person name="Rohde M."/>
            <person name="Galperin M.Y."/>
            <person name="Jogler C."/>
        </authorList>
    </citation>
    <scope>NUCLEOTIDE SEQUENCE [LARGE SCALE GENOMIC DNA]</scope>
    <source>
        <strain evidence="1 2">Pla144</strain>
    </source>
</reference>
<comment type="caution">
    <text evidence="1">The sequence shown here is derived from an EMBL/GenBank/DDBJ whole genome shotgun (WGS) entry which is preliminary data.</text>
</comment>